<organism evidence="1 2">
    <name type="scientific">Gracilibacillus pellucidus</name>
    <dbReference type="NCBI Taxonomy" id="3095368"/>
    <lineage>
        <taxon>Bacteria</taxon>
        <taxon>Bacillati</taxon>
        <taxon>Bacillota</taxon>
        <taxon>Bacilli</taxon>
        <taxon>Bacillales</taxon>
        <taxon>Bacillaceae</taxon>
        <taxon>Gracilibacillus</taxon>
    </lineage>
</organism>
<comment type="caution">
    <text evidence="1">The sequence shown here is derived from an EMBL/GenBank/DDBJ whole genome shotgun (WGS) entry which is preliminary data.</text>
</comment>
<gene>
    <name evidence="1" type="ORF">SH601_00255</name>
</gene>
<proteinExistence type="predicted"/>
<reference evidence="1" key="1">
    <citation type="submission" date="2023-11" db="EMBL/GenBank/DDBJ databases">
        <title>Gracilibacillus pellucida a moderately halophilic bacterium isolated from saline soil in Xinjiang province.</title>
        <authorList>
            <person name="Zhang Z."/>
            <person name="Tan F."/>
            <person name="Wang Y."/>
            <person name="Xia M."/>
        </authorList>
    </citation>
    <scope>NUCLEOTIDE SEQUENCE</scope>
    <source>
        <strain evidence="1">S3-1-1</strain>
    </source>
</reference>
<evidence type="ECO:0000313" key="1">
    <source>
        <dbReference type="EMBL" id="MDX8044404.1"/>
    </source>
</evidence>
<dbReference type="Proteomes" id="UP001277972">
    <property type="component" value="Unassembled WGS sequence"/>
</dbReference>
<name>A0ACC6M0D9_9BACI</name>
<accession>A0ACC6M0D9</accession>
<dbReference type="EMBL" id="JAWZSR010000001">
    <property type="protein sequence ID" value="MDX8044404.1"/>
    <property type="molecule type" value="Genomic_DNA"/>
</dbReference>
<sequence>MKLIIASWNKTKIKEIQEFFKQIPIEIASLSADMDDINETAASFEGNAQLKIEAVKKYYPNDILLGEDSGLTIDALGGFPGVKTARFFPGSDTDRARQLIERLAGVPLSNRTAHFNSAIALRFPNGEVINCQGFMHGWITDMIHSNIQGYGDIFLLSNQITLSKQEQSILPFDHRRQALFQAKQHILEWIGGNQS</sequence>
<dbReference type="EC" id="3.6.1.-" evidence="1"/>
<protein>
    <submittedName>
        <fullName evidence="1">Non-canonical purine NTP pyrophosphatase</fullName>
        <ecNumber evidence="1">3.6.1.-</ecNumber>
    </submittedName>
</protein>
<evidence type="ECO:0000313" key="2">
    <source>
        <dbReference type="Proteomes" id="UP001277972"/>
    </source>
</evidence>
<keyword evidence="1" id="KW-0378">Hydrolase</keyword>
<keyword evidence="2" id="KW-1185">Reference proteome</keyword>